<dbReference type="InterPro" id="IPR027417">
    <property type="entry name" value="P-loop_NTPase"/>
</dbReference>
<dbReference type="GO" id="GO:0005524">
    <property type="term" value="F:ATP binding"/>
    <property type="evidence" value="ECO:0007669"/>
    <property type="project" value="UniProtKB-KW"/>
</dbReference>
<gene>
    <name evidence="11" type="ORF">M0R45_029626</name>
</gene>
<dbReference type="SUPFAM" id="SSF52540">
    <property type="entry name" value="P-loop containing nucleoside triphosphate hydrolases"/>
    <property type="match status" value="1"/>
</dbReference>
<evidence type="ECO:0000259" key="10">
    <source>
        <dbReference type="PROSITE" id="PS51195"/>
    </source>
</evidence>
<dbReference type="EMBL" id="JBEDUW010000006">
    <property type="protein sequence ID" value="KAK9921098.1"/>
    <property type="molecule type" value="Genomic_DNA"/>
</dbReference>
<proteinExistence type="predicted"/>
<keyword evidence="3" id="KW-0378">Hydrolase</keyword>
<keyword evidence="12" id="KW-1185">Reference proteome</keyword>
<comment type="caution">
    <text evidence="11">The sequence shown here is derived from an EMBL/GenBank/DDBJ whole genome shotgun (WGS) entry which is preliminary data.</text>
</comment>
<keyword evidence="5" id="KW-0067">ATP-binding</keyword>
<reference evidence="11 12" key="1">
    <citation type="journal article" date="2023" name="G3 (Bethesda)">
        <title>A chromosome-length genome assembly and annotation of blackberry (Rubus argutus, cv. 'Hillquist').</title>
        <authorList>
            <person name="Bruna T."/>
            <person name="Aryal R."/>
            <person name="Dudchenko O."/>
            <person name="Sargent D.J."/>
            <person name="Mead D."/>
            <person name="Buti M."/>
            <person name="Cavallini A."/>
            <person name="Hytonen T."/>
            <person name="Andres J."/>
            <person name="Pham M."/>
            <person name="Weisz D."/>
            <person name="Mascagni F."/>
            <person name="Usai G."/>
            <person name="Natali L."/>
            <person name="Bassil N."/>
            <person name="Fernandez G.E."/>
            <person name="Lomsadze A."/>
            <person name="Armour M."/>
            <person name="Olukolu B."/>
            <person name="Poorten T."/>
            <person name="Britton C."/>
            <person name="Davik J."/>
            <person name="Ashrafi H."/>
            <person name="Aiden E.L."/>
            <person name="Borodovsky M."/>
            <person name="Worthington M."/>
        </authorList>
    </citation>
    <scope>NUCLEOTIDE SEQUENCE [LARGE SCALE GENOMIC DNA]</scope>
    <source>
        <strain evidence="11">PI 553951</strain>
    </source>
</reference>
<evidence type="ECO:0000259" key="8">
    <source>
        <dbReference type="PROSITE" id="PS51192"/>
    </source>
</evidence>
<evidence type="ECO:0000256" key="4">
    <source>
        <dbReference type="ARBA" id="ARBA00022806"/>
    </source>
</evidence>
<accession>A0AAW1W917</accession>
<dbReference type="Pfam" id="PF00271">
    <property type="entry name" value="Helicase_C"/>
    <property type="match status" value="1"/>
</dbReference>
<dbReference type="InterPro" id="IPR014014">
    <property type="entry name" value="RNA_helicase_DEAD_Q_motif"/>
</dbReference>
<feature type="short sequence motif" description="Q motif" evidence="7">
    <location>
        <begin position="71"/>
        <end position="100"/>
    </location>
</feature>
<dbReference type="SMART" id="SM00487">
    <property type="entry name" value="DEXDc"/>
    <property type="match status" value="1"/>
</dbReference>
<protein>
    <recommendedName>
        <fullName evidence="1">RNA helicase</fullName>
        <ecNumber evidence="1">3.6.4.13</ecNumber>
    </recommendedName>
</protein>
<sequence>MYSLSNSNSTMTHPNLFLVPHAVHRNDAVPSTLGLDLNIAALNIHRENMFLDDPEDFSITIVGDTLYSWAGTFEDMELSPEVIRALYLNMGYRRPSKIQAITLPMILTPPYKDLVAQAHNGTGKTTCFGLGMLGRIDPNLKAPQALCICPTRELAIQILELLQRMGMYTGIKIECAVPSLTANSTPVRDRAPVTAHIVIGTSGTVHKLMSYKKLGVSRLKVLVFDEADHMLAEDGFRDDSLRIKKEIDKFSPHCQVLLFSATFNEMITKFIPRVMKDHNKLFLKKEELSLEAVKQYKVYCADELTKIDVIMLIKTKIFELGANIGQRIIFVRSRNSAKMLHEELVGDGYSVTTIHGALSVEDRDKIVKEFKGGLTRVLISTDLLARGFDQQQVNCVVNYDLPIKRGTSEPDYELYLHRCGRAGRFWSKGSVFNLLCLDTDKLVMEKIEHYYNIQVPEVKISEQAFEGALKAAGLL</sequence>
<dbReference type="Pfam" id="PF00270">
    <property type="entry name" value="DEAD"/>
    <property type="match status" value="1"/>
</dbReference>
<dbReference type="PROSITE" id="PS51194">
    <property type="entry name" value="HELICASE_CTER"/>
    <property type="match status" value="1"/>
</dbReference>
<evidence type="ECO:0000313" key="11">
    <source>
        <dbReference type="EMBL" id="KAK9921098.1"/>
    </source>
</evidence>
<feature type="domain" description="DEAD-box RNA helicase Q" evidence="10">
    <location>
        <begin position="71"/>
        <end position="100"/>
    </location>
</feature>
<evidence type="ECO:0000313" key="12">
    <source>
        <dbReference type="Proteomes" id="UP001457282"/>
    </source>
</evidence>
<dbReference type="SMART" id="SM00490">
    <property type="entry name" value="HELICc"/>
    <property type="match status" value="1"/>
</dbReference>
<evidence type="ECO:0000256" key="1">
    <source>
        <dbReference type="ARBA" id="ARBA00012552"/>
    </source>
</evidence>
<dbReference type="GO" id="GO:0016787">
    <property type="term" value="F:hydrolase activity"/>
    <property type="evidence" value="ECO:0007669"/>
    <property type="project" value="UniProtKB-KW"/>
</dbReference>
<dbReference type="InterPro" id="IPR014001">
    <property type="entry name" value="Helicase_ATP-bd"/>
</dbReference>
<keyword evidence="6" id="KW-0694">RNA-binding</keyword>
<name>A0AAW1W917_RUBAR</name>
<dbReference type="PROSITE" id="PS51192">
    <property type="entry name" value="HELICASE_ATP_BIND_1"/>
    <property type="match status" value="1"/>
</dbReference>
<evidence type="ECO:0000256" key="3">
    <source>
        <dbReference type="ARBA" id="ARBA00022801"/>
    </source>
</evidence>
<dbReference type="InterPro" id="IPR011545">
    <property type="entry name" value="DEAD/DEAH_box_helicase_dom"/>
</dbReference>
<evidence type="ECO:0000259" key="9">
    <source>
        <dbReference type="PROSITE" id="PS51194"/>
    </source>
</evidence>
<evidence type="ECO:0000256" key="2">
    <source>
        <dbReference type="ARBA" id="ARBA00022741"/>
    </source>
</evidence>
<evidence type="ECO:0000256" key="7">
    <source>
        <dbReference type="PROSITE-ProRule" id="PRU00552"/>
    </source>
</evidence>
<dbReference type="GO" id="GO:0003723">
    <property type="term" value="F:RNA binding"/>
    <property type="evidence" value="ECO:0007669"/>
    <property type="project" value="UniProtKB-KW"/>
</dbReference>
<keyword evidence="2" id="KW-0547">Nucleotide-binding</keyword>
<organism evidence="11 12">
    <name type="scientific">Rubus argutus</name>
    <name type="common">Southern blackberry</name>
    <dbReference type="NCBI Taxonomy" id="59490"/>
    <lineage>
        <taxon>Eukaryota</taxon>
        <taxon>Viridiplantae</taxon>
        <taxon>Streptophyta</taxon>
        <taxon>Embryophyta</taxon>
        <taxon>Tracheophyta</taxon>
        <taxon>Spermatophyta</taxon>
        <taxon>Magnoliopsida</taxon>
        <taxon>eudicotyledons</taxon>
        <taxon>Gunneridae</taxon>
        <taxon>Pentapetalae</taxon>
        <taxon>rosids</taxon>
        <taxon>fabids</taxon>
        <taxon>Rosales</taxon>
        <taxon>Rosaceae</taxon>
        <taxon>Rosoideae</taxon>
        <taxon>Rosoideae incertae sedis</taxon>
        <taxon>Rubus</taxon>
    </lineage>
</organism>
<dbReference type="GO" id="GO:0003724">
    <property type="term" value="F:RNA helicase activity"/>
    <property type="evidence" value="ECO:0007669"/>
    <property type="project" value="UniProtKB-EC"/>
</dbReference>
<dbReference type="CDD" id="cd17963">
    <property type="entry name" value="DEADc_DDX19_DDX25"/>
    <property type="match status" value="1"/>
</dbReference>
<dbReference type="EC" id="3.6.4.13" evidence="1"/>
<keyword evidence="4" id="KW-0347">Helicase</keyword>
<dbReference type="PROSITE" id="PS51195">
    <property type="entry name" value="Q_MOTIF"/>
    <property type="match status" value="1"/>
</dbReference>
<evidence type="ECO:0000256" key="6">
    <source>
        <dbReference type="ARBA" id="ARBA00022884"/>
    </source>
</evidence>
<dbReference type="Proteomes" id="UP001457282">
    <property type="component" value="Unassembled WGS sequence"/>
</dbReference>
<dbReference type="InterPro" id="IPR001650">
    <property type="entry name" value="Helicase_C-like"/>
</dbReference>
<evidence type="ECO:0000256" key="5">
    <source>
        <dbReference type="ARBA" id="ARBA00022840"/>
    </source>
</evidence>
<feature type="domain" description="Helicase ATP-binding" evidence="8">
    <location>
        <begin position="105"/>
        <end position="281"/>
    </location>
</feature>
<dbReference type="CDD" id="cd18787">
    <property type="entry name" value="SF2_C_DEAD"/>
    <property type="match status" value="1"/>
</dbReference>
<dbReference type="PANTHER" id="PTHR47958">
    <property type="entry name" value="ATP-DEPENDENT RNA HELICASE DBP3"/>
    <property type="match status" value="1"/>
</dbReference>
<feature type="domain" description="Helicase C-terminal" evidence="9">
    <location>
        <begin position="316"/>
        <end position="466"/>
    </location>
</feature>
<dbReference type="Gene3D" id="3.40.50.300">
    <property type="entry name" value="P-loop containing nucleotide triphosphate hydrolases"/>
    <property type="match status" value="2"/>
</dbReference>
<dbReference type="AlphaFoldDB" id="A0AAW1W917"/>